<proteinExistence type="inferred from homology"/>
<keyword evidence="8 9" id="KW-0012">Acyltransferase</keyword>
<evidence type="ECO:0000256" key="1">
    <source>
        <dbReference type="ARBA" id="ARBA00004275"/>
    </source>
</evidence>
<evidence type="ECO:0000256" key="3">
    <source>
        <dbReference type="ARBA" id="ARBA00022679"/>
    </source>
</evidence>
<keyword evidence="4" id="KW-0276">Fatty acid metabolism</keyword>
<keyword evidence="3 9" id="KW-0808">Transferase</keyword>
<evidence type="ECO:0000256" key="9">
    <source>
        <dbReference type="RuleBase" id="RU003557"/>
    </source>
</evidence>
<dbReference type="RefSeq" id="WP_189575867.1">
    <property type="nucleotide sequence ID" value="NZ_BMXV01000004.1"/>
</dbReference>
<feature type="domain" description="Thiolase C-terminal" evidence="12">
    <location>
        <begin position="272"/>
        <end position="392"/>
    </location>
</feature>
<dbReference type="InterPro" id="IPR050215">
    <property type="entry name" value="Thiolase-like_sf_Thiolase"/>
</dbReference>
<evidence type="ECO:0000256" key="7">
    <source>
        <dbReference type="ARBA" id="ARBA00023140"/>
    </source>
</evidence>
<dbReference type="InterPro" id="IPR020613">
    <property type="entry name" value="Thiolase_CS"/>
</dbReference>
<gene>
    <name evidence="13" type="ORF">GCM10007071_19450</name>
</gene>
<dbReference type="NCBIfam" id="TIGR01930">
    <property type="entry name" value="AcCoA-C-Actrans"/>
    <property type="match status" value="1"/>
</dbReference>
<keyword evidence="14" id="KW-1185">Reference proteome</keyword>
<dbReference type="PANTHER" id="PTHR43853:SF8">
    <property type="entry name" value="3-KETOACYL-COA THIOLASE, PEROXISOMAL"/>
    <property type="match status" value="1"/>
</dbReference>
<evidence type="ECO:0000256" key="2">
    <source>
        <dbReference type="ARBA" id="ARBA00010982"/>
    </source>
</evidence>
<keyword evidence="5" id="KW-0809">Transit peptide</keyword>
<comment type="caution">
    <text evidence="13">The sequence shown here is derived from an EMBL/GenBank/DDBJ whole genome shotgun (WGS) entry which is preliminary data.</text>
</comment>
<accession>A0ABQ3B0F7</accession>
<dbReference type="CDD" id="cd00751">
    <property type="entry name" value="thiolase"/>
    <property type="match status" value="1"/>
</dbReference>
<dbReference type="PANTHER" id="PTHR43853">
    <property type="entry name" value="3-KETOACYL-COA THIOLASE, PEROXISOMAL"/>
    <property type="match status" value="1"/>
</dbReference>
<comment type="similarity">
    <text evidence="2 9">Belongs to the thiolase-like superfamily. Thiolase family.</text>
</comment>
<dbReference type="InterPro" id="IPR002155">
    <property type="entry name" value="Thiolase"/>
</dbReference>
<dbReference type="InterPro" id="IPR020617">
    <property type="entry name" value="Thiolase_C"/>
</dbReference>
<keyword evidence="7" id="KW-0576">Peroxisome</keyword>
<organism evidence="13 14">
    <name type="scientific">Marinobacter zhanjiangensis</name>
    <dbReference type="NCBI Taxonomy" id="578215"/>
    <lineage>
        <taxon>Bacteria</taxon>
        <taxon>Pseudomonadati</taxon>
        <taxon>Pseudomonadota</taxon>
        <taxon>Gammaproteobacteria</taxon>
        <taxon>Pseudomonadales</taxon>
        <taxon>Marinobacteraceae</taxon>
        <taxon>Marinobacter</taxon>
    </lineage>
</organism>
<reference evidence="14" key="1">
    <citation type="journal article" date="2019" name="Int. J. Syst. Evol. Microbiol.">
        <title>The Global Catalogue of Microorganisms (GCM) 10K type strain sequencing project: providing services to taxonomists for standard genome sequencing and annotation.</title>
        <authorList>
            <consortium name="The Broad Institute Genomics Platform"/>
            <consortium name="The Broad Institute Genome Sequencing Center for Infectious Disease"/>
            <person name="Wu L."/>
            <person name="Ma J."/>
        </authorList>
    </citation>
    <scope>NUCLEOTIDE SEQUENCE [LARGE SCALE GENOMIC DNA]</scope>
    <source>
        <strain evidence="14">KCTC 22280</strain>
    </source>
</reference>
<feature type="region of interest" description="Disordered" evidence="10">
    <location>
        <begin position="211"/>
        <end position="230"/>
    </location>
</feature>
<dbReference type="Proteomes" id="UP000601597">
    <property type="component" value="Unassembled WGS sequence"/>
</dbReference>
<evidence type="ECO:0000256" key="8">
    <source>
        <dbReference type="ARBA" id="ARBA00023315"/>
    </source>
</evidence>
<comment type="subcellular location">
    <subcellularLocation>
        <location evidence="1">Peroxisome</location>
    </subcellularLocation>
</comment>
<dbReference type="InterPro" id="IPR016039">
    <property type="entry name" value="Thiolase-like"/>
</dbReference>
<dbReference type="Gene3D" id="3.40.47.10">
    <property type="match status" value="1"/>
</dbReference>
<dbReference type="EMBL" id="BMXV01000004">
    <property type="protein sequence ID" value="GGY72496.1"/>
    <property type="molecule type" value="Genomic_DNA"/>
</dbReference>
<dbReference type="Pfam" id="PF00108">
    <property type="entry name" value="Thiolase_N"/>
    <property type="match status" value="1"/>
</dbReference>
<dbReference type="PROSITE" id="PS00737">
    <property type="entry name" value="THIOLASE_2"/>
    <property type="match status" value="1"/>
</dbReference>
<evidence type="ECO:0000256" key="5">
    <source>
        <dbReference type="ARBA" id="ARBA00022946"/>
    </source>
</evidence>
<feature type="compositionally biased region" description="Basic and acidic residues" evidence="10">
    <location>
        <begin position="211"/>
        <end position="222"/>
    </location>
</feature>
<evidence type="ECO:0000256" key="6">
    <source>
        <dbReference type="ARBA" id="ARBA00023098"/>
    </source>
</evidence>
<name>A0ABQ3B0F7_9GAMM</name>
<evidence type="ECO:0000259" key="11">
    <source>
        <dbReference type="Pfam" id="PF00108"/>
    </source>
</evidence>
<protein>
    <submittedName>
        <fullName evidence="13">Acetyl-CoA acetyltransferase</fullName>
    </submittedName>
</protein>
<dbReference type="SUPFAM" id="SSF53901">
    <property type="entry name" value="Thiolase-like"/>
    <property type="match status" value="2"/>
</dbReference>
<dbReference type="PIRSF" id="PIRSF000429">
    <property type="entry name" value="Ac-CoA_Ac_transf"/>
    <property type="match status" value="1"/>
</dbReference>
<evidence type="ECO:0000313" key="14">
    <source>
        <dbReference type="Proteomes" id="UP000601597"/>
    </source>
</evidence>
<evidence type="ECO:0000313" key="13">
    <source>
        <dbReference type="EMBL" id="GGY72496.1"/>
    </source>
</evidence>
<evidence type="ECO:0000256" key="4">
    <source>
        <dbReference type="ARBA" id="ARBA00022832"/>
    </source>
</evidence>
<evidence type="ECO:0000259" key="12">
    <source>
        <dbReference type="Pfam" id="PF02803"/>
    </source>
</evidence>
<feature type="domain" description="Thiolase N-terminal" evidence="11">
    <location>
        <begin position="5"/>
        <end position="262"/>
    </location>
</feature>
<sequence>MREAVIVSTARTPIGKAFKGLFNNTKSPTMASFAIRAAVERAKVDPAEIEDLVMGTAMPAGTAGMNLGRLSALASGLPESVSGMTMDRQCASGLMAIATAAKQIMHDGQDVAIGAGHENISRVQQKNFEWMAAERDETVIKHAPHAYMPMLETAENVAKVYGISRDVQDEYALQSQQRTAAAQEKGLFDDEIVPVTTTKAVMNKETKEVTYEEATLDKDEGNRPSTQLEGLSGLNPVIEGGCITAGNASQLSDGASACVLMDSKLAEQRGLQPLGAYRGMAVAGLKPEEMGIGPVYAVPKLLKQHGLKVEDIGLWELNEAFAVQVLYCRDKLGIPNDRLNVNGGAISIGHPYGMSGSRMVGHALLEGKRRGVKYVVVTMCVGGGMGAAGLFEVL</sequence>
<keyword evidence="6" id="KW-0443">Lipid metabolism</keyword>
<dbReference type="Pfam" id="PF02803">
    <property type="entry name" value="Thiolase_C"/>
    <property type="match status" value="1"/>
</dbReference>
<dbReference type="InterPro" id="IPR020616">
    <property type="entry name" value="Thiolase_N"/>
</dbReference>
<evidence type="ECO:0000256" key="10">
    <source>
        <dbReference type="SAM" id="MobiDB-lite"/>
    </source>
</evidence>